<accession>A0AAW1V928</accession>
<comment type="caution">
    <text evidence="1">The sequence shown here is derived from an EMBL/GenBank/DDBJ whole genome shotgun (WGS) entry which is preliminary data.</text>
</comment>
<dbReference type="Proteomes" id="UP001431783">
    <property type="component" value="Unassembled WGS sequence"/>
</dbReference>
<dbReference type="EMBL" id="JARQZJ010000121">
    <property type="protein sequence ID" value="KAK9888798.1"/>
    <property type="molecule type" value="Genomic_DNA"/>
</dbReference>
<evidence type="ECO:0000313" key="2">
    <source>
        <dbReference type="Proteomes" id="UP001431783"/>
    </source>
</evidence>
<evidence type="ECO:0008006" key="3">
    <source>
        <dbReference type="Google" id="ProtNLM"/>
    </source>
</evidence>
<organism evidence="1 2">
    <name type="scientific">Henosepilachna vigintioctopunctata</name>
    <dbReference type="NCBI Taxonomy" id="420089"/>
    <lineage>
        <taxon>Eukaryota</taxon>
        <taxon>Metazoa</taxon>
        <taxon>Ecdysozoa</taxon>
        <taxon>Arthropoda</taxon>
        <taxon>Hexapoda</taxon>
        <taxon>Insecta</taxon>
        <taxon>Pterygota</taxon>
        <taxon>Neoptera</taxon>
        <taxon>Endopterygota</taxon>
        <taxon>Coleoptera</taxon>
        <taxon>Polyphaga</taxon>
        <taxon>Cucujiformia</taxon>
        <taxon>Coccinelloidea</taxon>
        <taxon>Coccinellidae</taxon>
        <taxon>Epilachninae</taxon>
        <taxon>Epilachnini</taxon>
        <taxon>Henosepilachna</taxon>
    </lineage>
</organism>
<sequence length="117" mass="13817">MKLFDVNILPYAVHVLELITNEEMLRMIDERFHVFDLHQETKARLYWAHLHLRSNLDSSLIITEGRLLAKDTWKEHRTLALEFAQVVSTDIHRSVKSCMSVHQHSPWIDDLPRDMAT</sequence>
<protein>
    <recommendedName>
        <fullName evidence="3">PIN domain-containing protein</fullName>
    </recommendedName>
</protein>
<evidence type="ECO:0000313" key="1">
    <source>
        <dbReference type="EMBL" id="KAK9888798.1"/>
    </source>
</evidence>
<keyword evidence="2" id="KW-1185">Reference proteome</keyword>
<proteinExistence type="predicted"/>
<reference evidence="1 2" key="1">
    <citation type="submission" date="2023-03" db="EMBL/GenBank/DDBJ databases">
        <title>Genome insight into feeding habits of ladybird beetles.</title>
        <authorList>
            <person name="Li H.-S."/>
            <person name="Huang Y.-H."/>
            <person name="Pang H."/>
        </authorList>
    </citation>
    <scope>NUCLEOTIDE SEQUENCE [LARGE SCALE GENOMIC DNA]</scope>
    <source>
        <strain evidence="1">SYSU_2023b</strain>
        <tissue evidence="1">Whole body</tissue>
    </source>
</reference>
<dbReference type="AlphaFoldDB" id="A0AAW1V928"/>
<name>A0AAW1V928_9CUCU</name>
<gene>
    <name evidence="1" type="ORF">WA026_001020</name>
</gene>